<reference evidence="1 2" key="1">
    <citation type="submission" date="2015-09" db="EMBL/GenBank/DDBJ databases">
        <authorList>
            <consortium name="Swine Surveillance"/>
        </authorList>
    </citation>
    <scope>NUCLEOTIDE SEQUENCE [LARGE SCALE GENOMIC DNA]</scope>
    <source>
        <strain evidence="1 2">CECT 8399</strain>
    </source>
</reference>
<accession>A0A0P1HKM7</accession>
<gene>
    <name evidence="1" type="ORF">PHA8399_01385</name>
</gene>
<sequence>MTTDSFYTSLPKVRSFDSLSAPEAFVPLPPDWHLCCTDIVNSTALIAAGRYKTVNMIGAAVIAAMRNALQGEAFPYIFGGDGAAFAVPPRHRETAQRVLASLRSWTGAEFGVPLRAAMVPLRWIRAEGLDVTIARYAVSDHADFAMFSGGGLAWAESQMKAGAFEVPPDPQAAPPDLSGLSCRWSNTPARNGIILSVVVQPAPGADPQAFARFSSRLLALASELKDNGHPVPATGPKLGFPPAGLALEAQSSRGKTPLILRKLYLLAHSALAGLIFLAKRPAGGFDPVHYLSVLKAHSDFRKFDDGLKMTLDCTADIRDRIRRHLGRAAEAGLVQFGLHEQDAALVTCIVPSPVEDSHVHFVDGAAGGYTQAAANLAAAFGAGKDQA</sequence>
<protein>
    <recommendedName>
        <fullName evidence="3">Adenylate cyclase</fullName>
    </recommendedName>
</protein>
<dbReference type="InterPro" id="IPR021445">
    <property type="entry name" value="DUF3095"/>
</dbReference>
<name>A0A0P1HKM7_9RHOB</name>
<dbReference type="STRING" id="1396826.PHA8399_01385"/>
<dbReference type="AlphaFoldDB" id="A0A0P1HKM7"/>
<organism evidence="1 2">
    <name type="scientific">Leisingera aquaemixtae</name>
    <dbReference type="NCBI Taxonomy" id="1396826"/>
    <lineage>
        <taxon>Bacteria</taxon>
        <taxon>Pseudomonadati</taxon>
        <taxon>Pseudomonadota</taxon>
        <taxon>Alphaproteobacteria</taxon>
        <taxon>Rhodobacterales</taxon>
        <taxon>Roseobacteraceae</taxon>
        <taxon>Leisingera</taxon>
    </lineage>
</organism>
<evidence type="ECO:0000313" key="2">
    <source>
        <dbReference type="Proteomes" id="UP000051326"/>
    </source>
</evidence>
<evidence type="ECO:0008006" key="3">
    <source>
        <dbReference type="Google" id="ProtNLM"/>
    </source>
</evidence>
<dbReference type="Pfam" id="PF11294">
    <property type="entry name" value="DUF3095"/>
    <property type="match status" value="1"/>
</dbReference>
<dbReference type="RefSeq" id="WP_058285422.1">
    <property type="nucleotide sequence ID" value="NZ_CYSR01000011.1"/>
</dbReference>
<dbReference type="EMBL" id="CYSR01000011">
    <property type="protein sequence ID" value="CUH99269.1"/>
    <property type="molecule type" value="Genomic_DNA"/>
</dbReference>
<dbReference type="Proteomes" id="UP000051326">
    <property type="component" value="Unassembled WGS sequence"/>
</dbReference>
<evidence type="ECO:0000313" key="1">
    <source>
        <dbReference type="EMBL" id="CUH99269.1"/>
    </source>
</evidence>
<proteinExistence type="predicted"/>